<keyword evidence="2" id="KW-0472">Membrane</keyword>
<dbReference type="SUPFAM" id="SSF55781">
    <property type="entry name" value="GAF domain-like"/>
    <property type="match status" value="1"/>
</dbReference>
<keyword evidence="4" id="KW-1185">Reference proteome</keyword>
<evidence type="ECO:0008006" key="5">
    <source>
        <dbReference type="Google" id="ProtNLM"/>
    </source>
</evidence>
<feature type="transmembrane region" description="Helical" evidence="2">
    <location>
        <begin position="15"/>
        <end position="33"/>
    </location>
</feature>
<gene>
    <name evidence="3" type="ORF">C8J48_0617</name>
</gene>
<comment type="caution">
    <text evidence="3">The sequence shown here is derived from an EMBL/GenBank/DDBJ whole genome shotgun (WGS) entry which is preliminary data.</text>
</comment>
<evidence type="ECO:0000256" key="2">
    <source>
        <dbReference type="SAM" id="Phobius"/>
    </source>
</evidence>
<proteinExistence type="predicted"/>
<dbReference type="OrthoDB" id="9783388at2"/>
<feature type="compositionally biased region" description="Polar residues" evidence="1">
    <location>
        <begin position="274"/>
        <end position="283"/>
    </location>
</feature>
<name>A0A2T4Z852_9BACL</name>
<keyword evidence="2" id="KW-0812">Transmembrane</keyword>
<accession>A0A2T4Z852</accession>
<evidence type="ECO:0000313" key="4">
    <source>
        <dbReference type="Proteomes" id="UP000241639"/>
    </source>
</evidence>
<reference evidence="3 4" key="1">
    <citation type="submission" date="2018-04" db="EMBL/GenBank/DDBJ databases">
        <title>Genomic Encyclopedia of Archaeal and Bacterial Type Strains, Phase II (KMG-II): from individual species to whole genera.</title>
        <authorList>
            <person name="Goeker M."/>
        </authorList>
    </citation>
    <scope>NUCLEOTIDE SEQUENCE [LARGE SCALE GENOMIC DNA]</scope>
    <source>
        <strain evidence="3 4">DSM 45169</strain>
    </source>
</reference>
<feature type="region of interest" description="Disordered" evidence="1">
    <location>
        <begin position="263"/>
        <end position="283"/>
    </location>
</feature>
<feature type="transmembrane region" description="Helical" evidence="2">
    <location>
        <begin position="45"/>
        <end position="64"/>
    </location>
</feature>
<sequence length="283" mass="31966">MNAEVLDRLFKKFPWFPYVFACMAILGFGWWLLTQPVWENLTPSVLIIGSILTLFVIGLCWWGYRKTSKSINQINDFSQSEKENLRSAEALDIMSTIGSTTAKLLYESYSSYKFGHAINHICWLIRVFMTNPKSTDPRVVIFIPNGAETKLNPCGWAGHSTDLLQYNPKITEKNSAGFTYITGEDNYEPDVTARGARFESNPESENHFYSLLTTPIRCGKEVIGVISITGNERHSYDESEYIPYMKAFANALSSLVYYHLKSQEGKRDGPSEEAVSSTTGKTV</sequence>
<evidence type="ECO:0000256" key="1">
    <source>
        <dbReference type="SAM" id="MobiDB-lite"/>
    </source>
</evidence>
<dbReference type="AlphaFoldDB" id="A0A2T4Z852"/>
<dbReference type="Proteomes" id="UP000241639">
    <property type="component" value="Unassembled WGS sequence"/>
</dbReference>
<evidence type="ECO:0000313" key="3">
    <source>
        <dbReference type="EMBL" id="PTM58045.1"/>
    </source>
</evidence>
<protein>
    <recommendedName>
        <fullName evidence="5">GAF domain-containing protein</fullName>
    </recommendedName>
</protein>
<dbReference type="Gene3D" id="3.30.450.40">
    <property type="match status" value="1"/>
</dbReference>
<organism evidence="3 4">
    <name type="scientific">Desmospora activa DSM 45169</name>
    <dbReference type="NCBI Taxonomy" id="1121389"/>
    <lineage>
        <taxon>Bacteria</taxon>
        <taxon>Bacillati</taxon>
        <taxon>Bacillota</taxon>
        <taxon>Bacilli</taxon>
        <taxon>Bacillales</taxon>
        <taxon>Thermoactinomycetaceae</taxon>
        <taxon>Desmospora</taxon>
    </lineage>
</organism>
<dbReference type="EMBL" id="PZZP01000001">
    <property type="protein sequence ID" value="PTM58045.1"/>
    <property type="molecule type" value="Genomic_DNA"/>
</dbReference>
<keyword evidence="2" id="KW-1133">Transmembrane helix</keyword>
<dbReference type="RefSeq" id="WP_107724901.1">
    <property type="nucleotide sequence ID" value="NZ_PZZP01000001.1"/>
</dbReference>
<dbReference type="InterPro" id="IPR029016">
    <property type="entry name" value="GAF-like_dom_sf"/>
</dbReference>